<keyword evidence="12" id="KW-0456">Lyase</keyword>
<dbReference type="Pfam" id="PF02542">
    <property type="entry name" value="YgbB"/>
    <property type="match status" value="1"/>
</dbReference>
<dbReference type="CDD" id="cd00554">
    <property type="entry name" value="MECDP_synthase"/>
    <property type="match status" value="1"/>
</dbReference>
<dbReference type="NCBIfam" id="NF006899">
    <property type="entry name" value="PRK09382.1"/>
    <property type="match status" value="1"/>
</dbReference>
<comment type="pathway">
    <text evidence="3">Isoprenoid biosynthesis; isopentenyl diphosphate biosynthesis via DXP pathway; isopentenyl diphosphate from 1-deoxy-D-xylulose 5-phosphate: step 4/6.</text>
</comment>
<dbReference type="FunFam" id="3.90.550.10:FF:000003">
    <property type="entry name" value="2-C-methyl-D-erythritol 4-phosphate cytidylyltransferase"/>
    <property type="match status" value="1"/>
</dbReference>
<evidence type="ECO:0000256" key="8">
    <source>
        <dbReference type="ARBA" id="ARBA00022679"/>
    </source>
</evidence>
<evidence type="ECO:0000256" key="13">
    <source>
        <dbReference type="ARBA" id="ARBA00023268"/>
    </source>
</evidence>
<dbReference type="GO" id="GO:0050518">
    <property type="term" value="F:2-C-methyl-D-erythritol 4-phosphate cytidylyltransferase activity"/>
    <property type="evidence" value="ECO:0007669"/>
    <property type="project" value="UniProtKB-EC"/>
</dbReference>
<dbReference type="InterPro" id="IPR003526">
    <property type="entry name" value="MECDP_synthase"/>
</dbReference>
<evidence type="ECO:0000256" key="10">
    <source>
        <dbReference type="ARBA" id="ARBA00022723"/>
    </source>
</evidence>
<keyword evidence="8" id="KW-0808">Transferase</keyword>
<sequence>MSSTHPTFGTVLVAAGTGTRAGNAKCSKVYRELAGETVISRAVRAFRAWDPGHPIVIVRHENDAALLAHAIEGADARVYETVGGATRQASVLEGLRFLSSLEQSPSHVLIHDAARPFISSPLLDKIRDAMREEPDIGVILAIPVSDTIKSVDESGLISSTVPRKGLYRAQTPQAFSLPTALKVHEQLADDTNIEYTDDASLFEQAGLSVRVIQGEEKNMKLTYPTDFEQAERILQAKPRLPEVSIPDVRVGHGYDTHRLIPGTQITLCGVKLPHTSGLLGHSDADVGLHAVTNALLGTIGADDIGSHFSPSDPKWKGASSDQFVRHARKLVRDAGGVITHVDVSLICERPRIGPHRDALKTSVARILSLDKSRVSIKAGTNEKVGFVGREEGIVGFATVTAVFPGGVSQAEVNSDYDTTY</sequence>
<dbReference type="SUPFAM" id="SSF69765">
    <property type="entry name" value="IpsF-like"/>
    <property type="match status" value="1"/>
</dbReference>
<dbReference type="Pfam" id="PF01128">
    <property type="entry name" value="IspD"/>
    <property type="match status" value="1"/>
</dbReference>
<dbReference type="Proteomes" id="UP000326532">
    <property type="component" value="Unassembled WGS sequence"/>
</dbReference>
<gene>
    <name evidence="16" type="ORF">BDV34DRAFT_236785</name>
</gene>
<dbReference type="InterPro" id="IPR018294">
    <property type="entry name" value="ISPD_synthase_CS"/>
</dbReference>
<accession>A0A5N6DC87</accession>
<dbReference type="EC" id="2.7.7.60" evidence="6"/>
<keyword evidence="13" id="KW-0511">Multifunctional enzyme</keyword>
<evidence type="ECO:0000256" key="12">
    <source>
        <dbReference type="ARBA" id="ARBA00023239"/>
    </source>
</evidence>
<dbReference type="PANTHER" id="PTHR43181">
    <property type="entry name" value="2-C-METHYL-D-ERYTHRITOL 2,4-CYCLODIPHOSPHATE SYNTHASE, CHLOROPLASTIC"/>
    <property type="match status" value="1"/>
</dbReference>
<evidence type="ECO:0000256" key="11">
    <source>
        <dbReference type="ARBA" id="ARBA00023229"/>
    </source>
</evidence>
<evidence type="ECO:0000256" key="4">
    <source>
        <dbReference type="ARBA" id="ARBA00004787"/>
    </source>
</evidence>
<keyword evidence="10" id="KW-0479">Metal-binding</keyword>
<dbReference type="HAMAP" id="MF_01520">
    <property type="entry name" value="IspDF"/>
    <property type="match status" value="1"/>
</dbReference>
<evidence type="ECO:0000313" key="16">
    <source>
        <dbReference type="EMBL" id="KAB8202756.1"/>
    </source>
</evidence>
<keyword evidence="11" id="KW-0414">Isoprene biosynthesis</keyword>
<dbReference type="InterPro" id="IPR036571">
    <property type="entry name" value="MECDP_synthase_sf"/>
</dbReference>
<dbReference type="InterPro" id="IPR026596">
    <property type="entry name" value="IspD/F"/>
</dbReference>
<dbReference type="GO" id="GO:0016114">
    <property type="term" value="P:terpenoid biosynthetic process"/>
    <property type="evidence" value="ECO:0007669"/>
    <property type="project" value="InterPro"/>
</dbReference>
<dbReference type="NCBIfam" id="TIGR00151">
    <property type="entry name" value="ispF"/>
    <property type="match status" value="1"/>
</dbReference>
<evidence type="ECO:0000259" key="15">
    <source>
        <dbReference type="Pfam" id="PF02542"/>
    </source>
</evidence>
<dbReference type="NCBIfam" id="TIGR00453">
    <property type="entry name" value="ispD"/>
    <property type="match status" value="1"/>
</dbReference>
<proteinExistence type="inferred from homology"/>
<evidence type="ECO:0000256" key="14">
    <source>
        <dbReference type="ARBA" id="ARBA00069967"/>
    </source>
</evidence>
<dbReference type="AlphaFoldDB" id="A0A5N6DC87"/>
<keyword evidence="17" id="KW-1185">Reference proteome</keyword>
<comment type="catalytic activity">
    <reaction evidence="1">
        <text>4-CDP-2-C-methyl-D-erythritol 2-phosphate = 2-C-methyl-D-erythritol 2,4-cyclic diphosphate + CMP</text>
        <dbReference type="Rhea" id="RHEA:23864"/>
        <dbReference type="ChEBI" id="CHEBI:57919"/>
        <dbReference type="ChEBI" id="CHEBI:58483"/>
        <dbReference type="ChEBI" id="CHEBI:60377"/>
        <dbReference type="EC" id="4.6.1.12"/>
    </reaction>
</comment>
<feature type="domain" description="2-C-methyl-D-erythritol 2,4-cyclodiphosphate synthase" evidence="15">
    <location>
        <begin position="248"/>
        <end position="400"/>
    </location>
</feature>
<dbReference type="InterPro" id="IPR001228">
    <property type="entry name" value="IspD"/>
</dbReference>
<dbReference type="Gene3D" id="3.30.1330.50">
    <property type="entry name" value="2-C-methyl-D-erythritol 2,4-cyclodiphosphate synthase"/>
    <property type="match status" value="1"/>
</dbReference>
<name>A0A5N6DC87_ASPPA</name>
<evidence type="ECO:0000313" key="17">
    <source>
        <dbReference type="Proteomes" id="UP000326532"/>
    </source>
</evidence>
<evidence type="ECO:0000256" key="6">
    <source>
        <dbReference type="ARBA" id="ARBA00012526"/>
    </source>
</evidence>
<dbReference type="EC" id="4.6.1.12" evidence="7"/>
<evidence type="ECO:0000256" key="3">
    <source>
        <dbReference type="ARBA" id="ARBA00004709"/>
    </source>
</evidence>
<dbReference type="InterPro" id="IPR029044">
    <property type="entry name" value="Nucleotide-diphossugar_trans"/>
</dbReference>
<evidence type="ECO:0000256" key="5">
    <source>
        <dbReference type="ARBA" id="ARBA00009789"/>
    </source>
</evidence>
<evidence type="ECO:0000256" key="7">
    <source>
        <dbReference type="ARBA" id="ARBA00012579"/>
    </source>
</evidence>
<dbReference type="VEuPathDB" id="FungiDB:BDV34DRAFT_236785"/>
<dbReference type="PROSITE" id="PS01295">
    <property type="entry name" value="ISPD"/>
    <property type="match status" value="1"/>
</dbReference>
<reference evidence="16 17" key="1">
    <citation type="submission" date="2019-04" db="EMBL/GenBank/DDBJ databases">
        <title>Fungal friends and foes A comparative genomics study of 23 Aspergillus species from section Flavi.</title>
        <authorList>
            <consortium name="DOE Joint Genome Institute"/>
            <person name="Kjaerbolling I."/>
            <person name="Vesth T.C."/>
            <person name="Frisvad J.C."/>
            <person name="Nybo J.L."/>
            <person name="Theobald S."/>
            <person name="Kildgaard S."/>
            <person name="Petersen T.I."/>
            <person name="Kuo A."/>
            <person name="Sato A."/>
            <person name="Lyhne E.K."/>
            <person name="Kogle M.E."/>
            <person name="Wiebenga A."/>
            <person name="Kun R.S."/>
            <person name="Lubbers R.J."/>
            <person name="Makela M.R."/>
            <person name="Barry K."/>
            <person name="Chovatia M."/>
            <person name="Clum A."/>
            <person name="Daum C."/>
            <person name="Haridas S."/>
            <person name="He G."/>
            <person name="LaButti K."/>
            <person name="Lipzen A."/>
            <person name="Mondo S."/>
            <person name="Pangilinan J."/>
            <person name="Riley R."/>
            <person name="Salamov A."/>
            <person name="Simmons B.A."/>
            <person name="Magnuson J.K."/>
            <person name="Henrissat B."/>
            <person name="Mortensen U.H."/>
            <person name="Larsen T.O."/>
            <person name="De vries R.P."/>
            <person name="Grigoriev I.V."/>
            <person name="Machida M."/>
            <person name="Baker S.E."/>
            <person name="Andersen M.R."/>
        </authorList>
    </citation>
    <scope>NUCLEOTIDE SEQUENCE [LARGE SCALE GENOMIC DNA]</scope>
    <source>
        <strain evidence="16 17">CBS 117618</strain>
    </source>
</reference>
<dbReference type="EMBL" id="ML735000">
    <property type="protein sequence ID" value="KAB8202756.1"/>
    <property type="molecule type" value="Genomic_DNA"/>
</dbReference>
<dbReference type="InterPro" id="IPR020555">
    <property type="entry name" value="MECDP_synthase_CS"/>
</dbReference>
<keyword evidence="9" id="KW-0548">Nucleotidyltransferase</keyword>
<organism evidence="16 17">
    <name type="scientific">Aspergillus parasiticus</name>
    <dbReference type="NCBI Taxonomy" id="5067"/>
    <lineage>
        <taxon>Eukaryota</taxon>
        <taxon>Fungi</taxon>
        <taxon>Dikarya</taxon>
        <taxon>Ascomycota</taxon>
        <taxon>Pezizomycotina</taxon>
        <taxon>Eurotiomycetes</taxon>
        <taxon>Eurotiomycetidae</taxon>
        <taxon>Eurotiales</taxon>
        <taxon>Aspergillaceae</taxon>
        <taxon>Aspergillus</taxon>
        <taxon>Aspergillus subgen. Circumdati</taxon>
    </lineage>
</organism>
<dbReference type="Gene3D" id="3.90.550.10">
    <property type="entry name" value="Spore Coat Polysaccharide Biosynthesis Protein SpsA, Chain A"/>
    <property type="match status" value="1"/>
</dbReference>
<protein>
    <recommendedName>
        <fullName evidence="14">2-C-methyl-D-erythritol 4-phosphate cytidylyltransferase, chloroplastic</fullName>
        <ecNumber evidence="6">2.7.7.60</ecNumber>
        <ecNumber evidence="7">4.6.1.12</ecNumber>
    </recommendedName>
</protein>
<dbReference type="OMA" id="MGFDTHA"/>
<dbReference type="GO" id="GO:0008685">
    <property type="term" value="F:2-C-methyl-D-erythritol 2,4-cyclodiphosphate synthase activity"/>
    <property type="evidence" value="ECO:0007669"/>
    <property type="project" value="UniProtKB-EC"/>
</dbReference>
<dbReference type="HAMAP" id="MF_00107">
    <property type="entry name" value="IspF"/>
    <property type="match status" value="1"/>
</dbReference>
<dbReference type="GO" id="GO:0046872">
    <property type="term" value="F:metal ion binding"/>
    <property type="evidence" value="ECO:0007669"/>
    <property type="project" value="UniProtKB-KW"/>
</dbReference>
<dbReference type="InterPro" id="IPR034683">
    <property type="entry name" value="IspD/TarI"/>
</dbReference>
<dbReference type="UniPathway" id="UPA00056">
    <property type="reaction ID" value="UER00093"/>
</dbReference>
<evidence type="ECO:0000256" key="2">
    <source>
        <dbReference type="ARBA" id="ARBA00001968"/>
    </source>
</evidence>
<dbReference type="PROSITE" id="PS01350">
    <property type="entry name" value="ISPF"/>
    <property type="match status" value="1"/>
</dbReference>
<dbReference type="PANTHER" id="PTHR43181:SF1">
    <property type="entry name" value="2-C-METHYL-D-ERYTHRITOL 2,4-CYCLODIPHOSPHATE SYNTHASE, CHLOROPLASTIC"/>
    <property type="match status" value="1"/>
</dbReference>
<evidence type="ECO:0000256" key="1">
    <source>
        <dbReference type="ARBA" id="ARBA00000200"/>
    </source>
</evidence>
<comment type="cofactor">
    <cofactor evidence="2">
        <name>a divalent metal cation</name>
        <dbReference type="ChEBI" id="CHEBI:60240"/>
    </cofactor>
</comment>
<dbReference type="CDD" id="cd02516">
    <property type="entry name" value="CDP-ME_synthetase"/>
    <property type="match status" value="1"/>
</dbReference>
<comment type="pathway">
    <text evidence="4">Isoprenoid biosynthesis; isopentenyl diphosphate biosynthesis via DXP pathway; isopentenyl diphosphate from 1-deoxy-D-xylulose 5-phosphate: step 2/6.</text>
</comment>
<comment type="similarity">
    <text evidence="5">Belongs to the IspD/TarI cytidylyltransferase family. IspD subfamily.</text>
</comment>
<evidence type="ECO:0000256" key="9">
    <source>
        <dbReference type="ARBA" id="ARBA00022695"/>
    </source>
</evidence>
<dbReference type="GO" id="GO:0019288">
    <property type="term" value="P:isopentenyl diphosphate biosynthetic process, methylerythritol 4-phosphate pathway"/>
    <property type="evidence" value="ECO:0007669"/>
    <property type="project" value="UniProtKB-UniPathway"/>
</dbReference>
<dbReference type="SUPFAM" id="SSF53448">
    <property type="entry name" value="Nucleotide-diphospho-sugar transferases"/>
    <property type="match status" value="1"/>
</dbReference>